<evidence type="ECO:0000313" key="1">
    <source>
        <dbReference type="EMBL" id="CCI10599.1"/>
    </source>
</evidence>
<dbReference type="InParanoid" id="A0A024FVB9"/>
<protein>
    <submittedName>
        <fullName evidence="1">Uncharacterized protein</fullName>
    </submittedName>
</protein>
<name>A0A024FVB9_9STRA</name>
<keyword evidence="2" id="KW-1185">Reference proteome</keyword>
<reference evidence="1 2" key="1">
    <citation type="submission" date="2012-05" db="EMBL/GenBank/DDBJ databases">
        <title>Recombination and specialization in a pathogen metapopulation.</title>
        <authorList>
            <person name="Gardiner A."/>
            <person name="Kemen E."/>
            <person name="Schultz-Larsen T."/>
            <person name="MacLean D."/>
            <person name="Van Oosterhout C."/>
            <person name="Jones J.D.G."/>
        </authorList>
    </citation>
    <scope>NUCLEOTIDE SEQUENCE [LARGE SCALE GENOMIC DNA]</scope>
    <source>
        <strain evidence="1 2">Ac Nc2</strain>
    </source>
</reference>
<evidence type="ECO:0000313" key="2">
    <source>
        <dbReference type="Proteomes" id="UP000053237"/>
    </source>
</evidence>
<dbReference type="EMBL" id="CAIX01000314">
    <property type="protein sequence ID" value="CCI10599.1"/>
    <property type="molecule type" value="Genomic_DNA"/>
</dbReference>
<comment type="caution">
    <text evidence="1">The sequence shown here is derived from an EMBL/GenBank/DDBJ whole genome shotgun (WGS) entry which is preliminary data.</text>
</comment>
<dbReference type="Proteomes" id="UP000053237">
    <property type="component" value="Unassembled WGS sequence"/>
</dbReference>
<dbReference type="AlphaFoldDB" id="A0A024FVB9"/>
<sequence>MINWMESVEFAHHTKGKSDHDLGCFLVHFGCNFPCATYFEGSEIEQLLSFHFLVSLNANQKGLESLNCRLNCKKRTRRNKCRGIPEVFPLSCAQVQFCARVFEKKYLWLALSRHSRNIGASTNFPECHSCNEK</sequence>
<accession>A0A024FVB9</accession>
<proteinExistence type="predicted"/>
<gene>
    <name evidence="1" type="ORF">BN9_109150</name>
</gene>
<organism evidence="1 2">
    <name type="scientific">Albugo candida</name>
    <dbReference type="NCBI Taxonomy" id="65357"/>
    <lineage>
        <taxon>Eukaryota</taxon>
        <taxon>Sar</taxon>
        <taxon>Stramenopiles</taxon>
        <taxon>Oomycota</taxon>
        <taxon>Peronosporomycetes</taxon>
        <taxon>Albuginales</taxon>
        <taxon>Albuginaceae</taxon>
        <taxon>Albugo</taxon>
    </lineage>
</organism>